<evidence type="ECO:0000313" key="2">
    <source>
        <dbReference type="EMBL" id="MDT0632090.1"/>
    </source>
</evidence>
<feature type="chain" id="PRO_5047061306" description="Carboxypeptidase regulatory-like domain-containing protein" evidence="1">
    <location>
        <begin position="21"/>
        <end position="289"/>
    </location>
</feature>
<protein>
    <recommendedName>
        <fullName evidence="4">Carboxypeptidase regulatory-like domain-containing protein</fullName>
    </recommendedName>
</protein>
<comment type="caution">
    <text evidence="2">The sequence shown here is derived from an EMBL/GenBank/DDBJ whole genome shotgun (WGS) entry which is preliminary data.</text>
</comment>
<keyword evidence="1" id="KW-0732">Signal</keyword>
<dbReference type="Proteomes" id="UP001267426">
    <property type="component" value="Unassembled WGS sequence"/>
</dbReference>
<dbReference type="SUPFAM" id="SSF50242">
    <property type="entry name" value="TIMP-like"/>
    <property type="match status" value="1"/>
</dbReference>
<dbReference type="EMBL" id="JAVRHT010000021">
    <property type="protein sequence ID" value="MDT0632090.1"/>
    <property type="molecule type" value="Genomic_DNA"/>
</dbReference>
<proteinExistence type="predicted"/>
<evidence type="ECO:0000313" key="3">
    <source>
        <dbReference type="Proteomes" id="UP001267426"/>
    </source>
</evidence>
<organism evidence="2 3">
    <name type="scientific">Rubrivirga litoralis</name>
    <dbReference type="NCBI Taxonomy" id="3075598"/>
    <lineage>
        <taxon>Bacteria</taxon>
        <taxon>Pseudomonadati</taxon>
        <taxon>Rhodothermota</taxon>
        <taxon>Rhodothermia</taxon>
        <taxon>Rhodothermales</taxon>
        <taxon>Rubricoccaceae</taxon>
        <taxon>Rubrivirga</taxon>
    </lineage>
</organism>
<sequence>MTRAGWVLVLVALWAAPAAACDCMAMGPAFQAEAFDEPDRMLALLTSHDEVFAGRVVERVPFEAQTIAGFGANEYVFEVGRRWRGGVEDRVVISNDGWNCSYAPAFDRGDWFLVFARWTEGGGLTTEMCWTAPPIQLGHVADGWATGYSIGGGVAQLGGLGGDLFGWLDAAAARFGGVGGGERLDPSGPPTTLTVTVVDGVSGAPVPTDSTLQVGVTEWWGGVQMEGAAPPTFQRLSGEGPVRFQATLAPGLYQVGASYGDRHGVVGVIATGGARIVRVALFELDPGSL</sequence>
<gene>
    <name evidence="2" type="ORF">RM540_10075</name>
</gene>
<accession>A0ABU3BS88</accession>
<dbReference type="InterPro" id="IPR008993">
    <property type="entry name" value="TIMP-like_OB-fold"/>
</dbReference>
<name>A0ABU3BS88_9BACT</name>
<feature type="signal peptide" evidence="1">
    <location>
        <begin position="1"/>
        <end position="20"/>
    </location>
</feature>
<evidence type="ECO:0008006" key="4">
    <source>
        <dbReference type="Google" id="ProtNLM"/>
    </source>
</evidence>
<dbReference type="RefSeq" id="WP_311663686.1">
    <property type="nucleotide sequence ID" value="NZ_JAVRHT010000021.1"/>
</dbReference>
<reference evidence="2 3" key="1">
    <citation type="submission" date="2023-09" db="EMBL/GenBank/DDBJ databases">
        <authorList>
            <person name="Rey-Velasco X."/>
        </authorList>
    </citation>
    <scope>NUCLEOTIDE SEQUENCE [LARGE SCALE GENOMIC DNA]</scope>
    <source>
        <strain evidence="2 3">F394</strain>
    </source>
</reference>
<keyword evidence="3" id="KW-1185">Reference proteome</keyword>
<evidence type="ECO:0000256" key="1">
    <source>
        <dbReference type="SAM" id="SignalP"/>
    </source>
</evidence>